<organism evidence="1 2">
    <name type="scientific">Periplaneta americana</name>
    <name type="common">American cockroach</name>
    <name type="synonym">Blatta americana</name>
    <dbReference type="NCBI Taxonomy" id="6978"/>
    <lineage>
        <taxon>Eukaryota</taxon>
        <taxon>Metazoa</taxon>
        <taxon>Ecdysozoa</taxon>
        <taxon>Arthropoda</taxon>
        <taxon>Hexapoda</taxon>
        <taxon>Insecta</taxon>
        <taxon>Pterygota</taxon>
        <taxon>Neoptera</taxon>
        <taxon>Polyneoptera</taxon>
        <taxon>Dictyoptera</taxon>
        <taxon>Blattodea</taxon>
        <taxon>Blattoidea</taxon>
        <taxon>Blattidae</taxon>
        <taxon>Blattinae</taxon>
        <taxon>Periplaneta</taxon>
    </lineage>
</organism>
<reference evidence="1 2" key="1">
    <citation type="journal article" date="2022" name="Allergy">
        <title>Genome assembly and annotation of Periplaneta americana reveal a comprehensive cockroach allergen profile.</title>
        <authorList>
            <person name="Wang L."/>
            <person name="Xiong Q."/>
            <person name="Saelim N."/>
            <person name="Wang L."/>
            <person name="Nong W."/>
            <person name="Wan A.T."/>
            <person name="Shi M."/>
            <person name="Liu X."/>
            <person name="Cao Q."/>
            <person name="Hui J.H.L."/>
            <person name="Sookrung N."/>
            <person name="Leung T.F."/>
            <person name="Tungtrongchitr A."/>
            <person name="Tsui S.K.W."/>
        </authorList>
    </citation>
    <scope>NUCLEOTIDE SEQUENCE [LARGE SCALE GENOMIC DNA]</scope>
    <source>
        <strain evidence="1">PWHHKU_190912</strain>
    </source>
</reference>
<keyword evidence="2" id="KW-1185">Reference proteome</keyword>
<evidence type="ECO:0000313" key="2">
    <source>
        <dbReference type="Proteomes" id="UP001148838"/>
    </source>
</evidence>
<accession>A0ABQ8TSA6</accession>
<protein>
    <submittedName>
        <fullName evidence="1">Uncharacterized protein</fullName>
    </submittedName>
</protein>
<name>A0ABQ8TSA6_PERAM</name>
<dbReference type="Proteomes" id="UP001148838">
    <property type="component" value="Unassembled WGS sequence"/>
</dbReference>
<proteinExistence type="predicted"/>
<dbReference type="EMBL" id="JAJSOF020000003">
    <property type="protein sequence ID" value="KAJ4449183.1"/>
    <property type="molecule type" value="Genomic_DNA"/>
</dbReference>
<sequence>MAGLFEGGIKPAGSLKAICNSNVFHTVPNHSSLTVTVRSKNMFAFSNDERAFNIASFSQRYCRPFAYVAFRFSPPASIRLSYNAKHNTHTFASELTVRVSSVKIFCHGTYQREEKRSAVSVLLHTILRAYKISASSRTSLPVVWETIEYFHCHVTYSLLNHGTFDFGVRVFFTVYGCISWAFFVLHKNESKSVALQPMKGQDRPAAAGLTSTCRSRYGQSSNQNGVLLLLFTGLLNDAVSTTMLFSVDGIGDSEMMPRIRHRLPEICLTVGENLGKKSNQYYKQYSRDMTLFDGSLATSLFGKVRGLLFDVVGEKRVEWVKMSNITKKCYHGHLEQSTTRYVPSFPITMVLEHNYGPRYNHSKNIVEARSLFASSEYRIIFYEVFQDFFSLLFLLKLLVLQAREDRSYNRFTNSDFSFLSQIFILQYCNHSVRIPVADSQPNHLT</sequence>
<comment type="caution">
    <text evidence="1">The sequence shown here is derived from an EMBL/GenBank/DDBJ whole genome shotgun (WGS) entry which is preliminary data.</text>
</comment>
<gene>
    <name evidence="1" type="ORF">ANN_00579</name>
</gene>
<evidence type="ECO:0000313" key="1">
    <source>
        <dbReference type="EMBL" id="KAJ4449183.1"/>
    </source>
</evidence>